<feature type="compositionally biased region" description="Basic and acidic residues" evidence="1">
    <location>
        <begin position="75"/>
        <end position="91"/>
    </location>
</feature>
<sequence length="91" mass="10794">MNRKLDWLVTEASRRRRTPPELPEAGPSVLPKKHQRLADSDEEEEQRRVEQEVGEQEDGEGEEEMEEREEEERDEPALKKARPEKGKEREE</sequence>
<keyword evidence="3" id="KW-1185">Reference proteome</keyword>
<gene>
    <name evidence="2" type="ORF">LENED_006124</name>
</gene>
<accession>A0A1Q3EAU5</accession>
<feature type="region of interest" description="Disordered" evidence="1">
    <location>
        <begin position="1"/>
        <end position="91"/>
    </location>
</feature>
<dbReference type="Proteomes" id="UP000188533">
    <property type="component" value="Unassembled WGS sequence"/>
</dbReference>
<evidence type="ECO:0000313" key="3">
    <source>
        <dbReference type="Proteomes" id="UP000188533"/>
    </source>
</evidence>
<reference evidence="2 3" key="2">
    <citation type="submission" date="2017-02" db="EMBL/GenBank/DDBJ databases">
        <title>A genome survey and senescence transcriptome analysis in Lentinula edodes.</title>
        <authorList>
            <person name="Sakamoto Y."/>
            <person name="Nakade K."/>
            <person name="Sato S."/>
            <person name="Yoshida Y."/>
            <person name="Miyazaki K."/>
            <person name="Natsume S."/>
            <person name="Konno N."/>
        </authorList>
    </citation>
    <scope>NUCLEOTIDE SEQUENCE [LARGE SCALE GENOMIC DNA]</scope>
    <source>
        <strain evidence="2 3">NBRC 111202</strain>
    </source>
</reference>
<evidence type="ECO:0000313" key="2">
    <source>
        <dbReference type="EMBL" id="GAW04343.1"/>
    </source>
</evidence>
<feature type="compositionally biased region" description="Acidic residues" evidence="1">
    <location>
        <begin position="52"/>
        <end position="74"/>
    </location>
</feature>
<comment type="caution">
    <text evidence="2">The sequence shown here is derived from an EMBL/GenBank/DDBJ whole genome shotgun (WGS) entry which is preliminary data.</text>
</comment>
<protein>
    <submittedName>
        <fullName evidence="2">Uncharacterized protein</fullName>
    </submittedName>
</protein>
<name>A0A1Q3EAU5_LENED</name>
<proteinExistence type="predicted"/>
<evidence type="ECO:0000256" key="1">
    <source>
        <dbReference type="SAM" id="MobiDB-lite"/>
    </source>
</evidence>
<dbReference type="EMBL" id="BDGU01000186">
    <property type="protein sequence ID" value="GAW04343.1"/>
    <property type="molecule type" value="Genomic_DNA"/>
</dbReference>
<dbReference type="AlphaFoldDB" id="A0A1Q3EAU5"/>
<reference evidence="2 3" key="1">
    <citation type="submission" date="2016-08" db="EMBL/GenBank/DDBJ databases">
        <authorList>
            <consortium name="Lentinula edodes genome sequencing consortium"/>
            <person name="Sakamoto Y."/>
            <person name="Nakade K."/>
            <person name="Sato S."/>
            <person name="Yoshida Y."/>
            <person name="Miyazaki K."/>
            <person name="Natsume S."/>
            <person name="Konno N."/>
        </authorList>
    </citation>
    <scope>NUCLEOTIDE SEQUENCE [LARGE SCALE GENOMIC DNA]</scope>
    <source>
        <strain evidence="2 3">NBRC 111202</strain>
    </source>
</reference>
<organism evidence="2 3">
    <name type="scientific">Lentinula edodes</name>
    <name type="common">Shiitake mushroom</name>
    <name type="synonym">Lentinus edodes</name>
    <dbReference type="NCBI Taxonomy" id="5353"/>
    <lineage>
        <taxon>Eukaryota</taxon>
        <taxon>Fungi</taxon>
        <taxon>Dikarya</taxon>
        <taxon>Basidiomycota</taxon>
        <taxon>Agaricomycotina</taxon>
        <taxon>Agaricomycetes</taxon>
        <taxon>Agaricomycetidae</taxon>
        <taxon>Agaricales</taxon>
        <taxon>Marasmiineae</taxon>
        <taxon>Omphalotaceae</taxon>
        <taxon>Lentinula</taxon>
    </lineage>
</organism>